<dbReference type="AlphaFoldDB" id="A0AAD7IG12"/>
<dbReference type="EMBL" id="JARKIB010000095">
    <property type="protein sequence ID" value="KAJ7742261.1"/>
    <property type="molecule type" value="Genomic_DNA"/>
</dbReference>
<evidence type="ECO:0000313" key="2">
    <source>
        <dbReference type="EMBL" id="KAJ7742261.1"/>
    </source>
</evidence>
<name>A0AAD7IG12_9AGAR</name>
<evidence type="ECO:0008006" key="4">
    <source>
        <dbReference type="Google" id="ProtNLM"/>
    </source>
</evidence>
<comment type="caution">
    <text evidence="2">The sequence shown here is derived from an EMBL/GenBank/DDBJ whole genome shotgun (WGS) entry which is preliminary data.</text>
</comment>
<accession>A0AAD7IG12</accession>
<proteinExistence type="predicted"/>
<gene>
    <name evidence="2" type="ORF">B0H16DRAFT_1563608</name>
</gene>
<dbReference type="Proteomes" id="UP001215598">
    <property type="component" value="Unassembled WGS sequence"/>
</dbReference>
<keyword evidence="3" id="KW-1185">Reference proteome</keyword>
<organism evidence="2 3">
    <name type="scientific">Mycena metata</name>
    <dbReference type="NCBI Taxonomy" id="1033252"/>
    <lineage>
        <taxon>Eukaryota</taxon>
        <taxon>Fungi</taxon>
        <taxon>Dikarya</taxon>
        <taxon>Basidiomycota</taxon>
        <taxon>Agaricomycotina</taxon>
        <taxon>Agaricomycetes</taxon>
        <taxon>Agaricomycetidae</taxon>
        <taxon>Agaricales</taxon>
        <taxon>Marasmiineae</taxon>
        <taxon>Mycenaceae</taxon>
        <taxon>Mycena</taxon>
    </lineage>
</organism>
<keyword evidence="1" id="KW-0732">Signal</keyword>
<evidence type="ECO:0000313" key="3">
    <source>
        <dbReference type="Proteomes" id="UP001215598"/>
    </source>
</evidence>
<sequence>MVMLNTAPLISRLAFHLLVVLVERAPSRSRLIEARSIVLLLLPSQQRAQVLRAQPPLQFLAPQTRSSGVGPASYAGTTFFCPKLNRRSAQPLRVQVRRHPLGRTASIQSGLNAQRFIAPEHLRMEFSPVRLGLIPSRIPRGFILF</sequence>
<evidence type="ECO:0000256" key="1">
    <source>
        <dbReference type="SAM" id="SignalP"/>
    </source>
</evidence>
<reference evidence="2" key="1">
    <citation type="submission" date="2023-03" db="EMBL/GenBank/DDBJ databases">
        <title>Massive genome expansion in bonnet fungi (Mycena s.s.) driven by repeated elements and novel gene families across ecological guilds.</title>
        <authorList>
            <consortium name="Lawrence Berkeley National Laboratory"/>
            <person name="Harder C.B."/>
            <person name="Miyauchi S."/>
            <person name="Viragh M."/>
            <person name="Kuo A."/>
            <person name="Thoen E."/>
            <person name="Andreopoulos B."/>
            <person name="Lu D."/>
            <person name="Skrede I."/>
            <person name="Drula E."/>
            <person name="Henrissat B."/>
            <person name="Morin E."/>
            <person name="Kohler A."/>
            <person name="Barry K."/>
            <person name="LaButti K."/>
            <person name="Morin E."/>
            <person name="Salamov A."/>
            <person name="Lipzen A."/>
            <person name="Mereny Z."/>
            <person name="Hegedus B."/>
            <person name="Baldrian P."/>
            <person name="Stursova M."/>
            <person name="Weitz H."/>
            <person name="Taylor A."/>
            <person name="Grigoriev I.V."/>
            <person name="Nagy L.G."/>
            <person name="Martin F."/>
            <person name="Kauserud H."/>
        </authorList>
    </citation>
    <scope>NUCLEOTIDE SEQUENCE</scope>
    <source>
        <strain evidence="2">CBHHK182m</strain>
    </source>
</reference>
<protein>
    <recommendedName>
        <fullName evidence="4">Secreted protein</fullName>
    </recommendedName>
</protein>
<feature type="signal peptide" evidence="1">
    <location>
        <begin position="1"/>
        <end position="29"/>
    </location>
</feature>
<feature type="chain" id="PRO_5042018391" description="Secreted protein" evidence="1">
    <location>
        <begin position="30"/>
        <end position="145"/>
    </location>
</feature>